<dbReference type="Gene3D" id="1.10.10.2830">
    <property type="match status" value="1"/>
</dbReference>
<dbReference type="SUPFAM" id="SSF109709">
    <property type="entry name" value="KorB DNA-binding domain-like"/>
    <property type="match status" value="1"/>
</dbReference>
<dbReference type="SUPFAM" id="SSF110849">
    <property type="entry name" value="ParB/Sulfiredoxin"/>
    <property type="match status" value="1"/>
</dbReference>
<dbReference type="Gene3D" id="3.90.1530.30">
    <property type="match status" value="1"/>
</dbReference>
<gene>
    <name evidence="5" type="ORF">COV57_03475</name>
</gene>
<evidence type="ECO:0000313" key="6">
    <source>
        <dbReference type="Proteomes" id="UP000229893"/>
    </source>
</evidence>
<dbReference type="FunFam" id="3.90.1530.30:FF:000001">
    <property type="entry name" value="Chromosome partitioning protein ParB"/>
    <property type="match status" value="1"/>
</dbReference>
<dbReference type="InterPro" id="IPR050336">
    <property type="entry name" value="Chromosome_partition/occlusion"/>
</dbReference>
<dbReference type="InterPro" id="IPR003115">
    <property type="entry name" value="ParB_N"/>
</dbReference>
<keyword evidence="3" id="KW-0238">DNA-binding</keyword>
<dbReference type="PANTHER" id="PTHR33375:SF1">
    <property type="entry name" value="CHROMOSOME-PARTITIONING PROTEIN PARB-RELATED"/>
    <property type="match status" value="1"/>
</dbReference>
<sequence length="404" mass="45659">MLGDGLNSLIPNKNHQVNENLNEENINQAGEPVFNFPNINPEPPKSFQNQIPSFPKKIPTPIAPNTEVYPEEEEEEYQEEQIPEPAPQVPVYPVNDMPIDNQNPSYQVNFVKADFTPKKEQPTISKNFSKGEPSDHIFLLEVEKIKPNPYQPRRYFDAEALKELSASIAEFGIIQPLIVSKKIIETSYGTDVEYELIAGERRLRAAKLAGLERVPSIIKQAQPKKEKLELAIIENIQREDLNPIEAARSFAQLQDDYGMTQREIATRMGKSREVVANTMRLLSLPTYIQEAISQGKISESQGRLLLTVPDLNTQQNLFQELITKGLTVKELRNKVANTNARENAIKRFKNDDPELRHLAEKLSELLGTKVKVEKNGDTGRITISFNSADELKGIIDRVIPEGDI</sequence>
<dbReference type="Pfam" id="PF23552">
    <property type="entry name" value="ParB_C"/>
    <property type="match status" value="1"/>
</dbReference>
<name>A0A2H0N930_9BACT</name>
<organism evidence="5 6">
    <name type="scientific">Candidatus Liptonbacteria bacterium CG11_big_fil_rev_8_21_14_0_20_35_14</name>
    <dbReference type="NCBI Taxonomy" id="1974634"/>
    <lineage>
        <taxon>Bacteria</taxon>
        <taxon>Candidatus Liptoniibacteriota</taxon>
    </lineage>
</organism>
<evidence type="ECO:0000256" key="2">
    <source>
        <dbReference type="ARBA" id="ARBA00022829"/>
    </source>
</evidence>
<comment type="similarity">
    <text evidence="1">Belongs to the ParB family.</text>
</comment>
<accession>A0A2H0N930</accession>
<dbReference type="GO" id="GO:0003677">
    <property type="term" value="F:DNA binding"/>
    <property type="evidence" value="ECO:0007669"/>
    <property type="project" value="UniProtKB-KW"/>
</dbReference>
<dbReference type="GO" id="GO:0007059">
    <property type="term" value="P:chromosome segregation"/>
    <property type="evidence" value="ECO:0007669"/>
    <property type="project" value="UniProtKB-KW"/>
</dbReference>
<keyword evidence="2" id="KW-0159">Chromosome partition</keyword>
<dbReference type="Pfam" id="PF02195">
    <property type="entry name" value="ParB_N"/>
    <property type="match status" value="1"/>
</dbReference>
<dbReference type="Proteomes" id="UP000229893">
    <property type="component" value="Unassembled WGS sequence"/>
</dbReference>
<dbReference type="InterPro" id="IPR057240">
    <property type="entry name" value="ParB_dimer_C"/>
</dbReference>
<evidence type="ECO:0000256" key="3">
    <source>
        <dbReference type="ARBA" id="ARBA00023125"/>
    </source>
</evidence>
<dbReference type="InterPro" id="IPR036086">
    <property type="entry name" value="ParB/Sulfiredoxin_sf"/>
</dbReference>
<dbReference type="InterPro" id="IPR004437">
    <property type="entry name" value="ParB/RepB/Spo0J"/>
</dbReference>
<dbReference type="SMART" id="SM00470">
    <property type="entry name" value="ParB"/>
    <property type="match status" value="1"/>
</dbReference>
<dbReference type="FunFam" id="1.10.10.2830:FF:000001">
    <property type="entry name" value="Chromosome partitioning protein ParB"/>
    <property type="match status" value="1"/>
</dbReference>
<dbReference type="NCBIfam" id="TIGR00180">
    <property type="entry name" value="parB_part"/>
    <property type="match status" value="1"/>
</dbReference>
<comment type="caution">
    <text evidence="5">The sequence shown here is derived from an EMBL/GenBank/DDBJ whole genome shotgun (WGS) entry which is preliminary data.</text>
</comment>
<dbReference type="GO" id="GO:0005694">
    <property type="term" value="C:chromosome"/>
    <property type="evidence" value="ECO:0007669"/>
    <property type="project" value="TreeGrafter"/>
</dbReference>
<evidence type="ECO:0000259" key="4">
    <source>
        <dbReference type="SMART" id="SM00470"/>
    </source>
</evidence>
<protein>
    <recommendedName>
        <fullName evidence="4">ParB-like N-terminal domain-containing protein</fullName>
    </recommendedName>
</protein>
<dbReference type="Pfam" id="PF17762">
    <property type="entry name" value="HTH_ParB"/>
    <property type="match status" value="1"/>
</dbReference>
<dbReference type="CDD" id="cd16393">
    <property type="entry name" value="SPO0J_N"/>
    <property type="match status" value="1"/>
</dbReference>
<dbReference type="EMBL" id="PCWO01000050">
    <property type="protein sequence ID" value="PIR04616.1"/>
    <property type="molecule type" value="Genomic_DNA"/>
</dbReference>
<reference evidence="5 6" key="1">
    <citation type="submission" date="2017-09" db="EMBL/GenBank/DDBJ databases">
        <title>Depth-based differentiation of microbial function through sediment-hosted aquifers and enrichment of novel symbionts in the deep terrestrial subsurface.</title>
        <authorList>
            <person name="Probst A.J."/>
            <person name="Ladd B."/>
            <person name="Jarett J.K."/>
            <person name="Geller-Mcgrath D.E."/>
            <person name="Sieber C.M."/>
            <person name="Emerson J.B."/>
            <person name="Anantharaman K."/>
            <person name="Thomas B.C."/>
            <person name="Malmstrom R."/>
            <person name="Stieglmeier M."/>
            <person name="Klingl A."/>
            <person name="Woyke T."/>
            <person name="Ryan C.M."/>
            <person name="Banfield J.F."/>
        </authorList>
    </citation>
    <scope>NUCLEOTIDE SEQUENCE [LARGE SCALE GENOMIC DNA]</scope>
    <source>
        <strain evidence="5">CG11_big_fil_rev_8_21_14_0_20_35_14</strain>
    </source>
</reference>
<evidence type="ECO:0000256" key="1">
    <source>
        <dbReference type="ARBA" id="ARBA00006295"/>
    </source>
</evidence>
<dbReference type="PANTHER" id="PTHR33375">
    <property type="entry name" value="CHROMOSOME-PARTITIONING PROTEIN PARB-RELATED"/>
    <property type="match status" value="1"/>
</dbReference>
<dbReference type="InterPro" id="IPR041468">
    <property type="entry name" value="HTH_ParB/Spo0J"/>
</dbReference>
<feature type="domain" description="ParB-like N-terminal" evidence="4">
    <location>
        <begin position="138"/>
        <end position="236"/>
    </location>
</feature>
<proteinExistence type="inferred from homology"/>
<evidence type="ECO:0000313" key="5">
    <source>
        <dbReference type="EMBL" id="PIR04616.1"/>
    </source>
</evidence>
<dbReference type="AlphaFoldDB" id="A0A2H0N930"/>